<dbReference type="PRINTS" id="PR00038">
    <property type="entry name" value="HTHLUXR"/>
</dbReference>
<keyword evidence="3" id="KW-0804">Transcription</keyword>
<keyword evidence="6" id="KW-1185">Reference proteome</keyword>
<evidence type="ECO:0000256" key="1">
    <source>
        <dbReference type="ARBA" id="ARBA00023015"/>
    </source>
</evidence>
<feature type="domain" description="HTH luxR-type" evidence="4">
    <location>
        <begin position="81"/>
        <end position="146"/>
    </location>
</feature>
<dbReference type="PANTHER" id="PTHR44688">
    <property type="entry name" value="DNA-BINDING TRANSCRIPTIONAL ACTIVATOR DEVR_DOSR"/>
    <property type="match status" value="1"/>
</dbReference>
<sequence>MVVEGNLIKIRGLLGKPERLKEAQDLYREAIYYACDDDIRQPFYLERATLKELFQEKYQLIQQSFEGVEANFHQTIVDSWQLVSSHSLTEREIDVLVEIAKGFSTKEIAQVLFISEATVKTHILNIYRKFAVNSRVAAVEKGQQVGILSISN</sequence>
<proteinExistence type="predicted"/>
<dbReference type="Proteomes" id="UP000674938">
    <property type="component" value="Unassembled WGS sequence"/>
</dbReference>
<keyword evidence="1" id="KW-0805">Transcription regulation</keyword>
<dbReference type="AlphaFoldDB" id="A0A940P376"/>
<dbReference type="GO" id="GO:0003677">
    <property type="term" value="F:DNA binding"/>
    <property type="evidence" value="ECO:0007669"/>
    <property type="project" value="UniProtKB-KW"/>
</dbReference>
<dbReference type="PROSITE" id="PS50043">
    <property type="entry name" value="HTH_LUXR_2"/>
    <property type="match status" value="1"/>
</dbReference>
<dbReference type="InterPro" id="IPR036388">
    <property type="entry name" value="WH-like_DNA-bd_sf"/>
</dbReference>
<dbReference type="CDD" id="cd06170">
    <property type="entry name" value="LuxR_C_like"/>
    <property type="match status" value="1"/>
</dbReference>
<dbReference type="Pfam" id="PF00196">
    <property type="entry name" value="GerE"/>
    <property type="match status" value="1"/>
</dbReference>
<organism evidence="5 6">
    <name type="scientific">Vagococcus allomyrinae</name>
    <dbReference type="NCBI Taxonomy" id="2794353"/>
    <lineage>
        <taxon>Bacteria</taxon>
        <taxon>Bacillati</taxon>
        <taxon>Bacillota</taxon>
        <taxon>Bacilli</taxon>
        <taxon>Lactobacillales</taxon>
        <taxon>Enterococcaceae</taxon>
        <taxon>Vagococcus</taxon>
    </lineage>
</organism>
<keyword evidence="2" id="KW-0238">DNA-binding</keyword>
<dbReference type="InterPro" id="IPR016032">
    <property type="entry name" value="Sig_transdc_resp-reg_C-effctor"/>
</dbReference>
<dbReference type="GO" id="GO:0006355">
    <property type="term" value="P:regulation of DNA-templated transcription"/>
    <property type="evidence" value="ECO:0007669"/>
    <property type="project" value="InterPro"/>
</dbReference>
<dbReference type="PROSITE" id="PS00622">
    <property type="entry name" value="HTH_LUXR_1"/>
    <property type="match status" value="1"/>
</dbReference>
<dbReference type="SUPFAM" id="SSF46894">
    <property type="entry name" value="C-terminal effector domain of the bipartite response regulators"/>
    <property type="match status" value="1"/>
</dbReference>
<name>A0A940P376_9ENTE</name>
<evidence type="ECO:0000256" key="2">
    <source>
        <dbReference type="ARBA" id="ARBA00023125"/>
    </source>
</evidence>
<comment type="caution">
    <text evidence="5">The sequence shown here is derived from an EMBL/GenBank/DDBJ whole genome shotgun (WGS) entry which is preliminary data.</text>
</comment>
<accession>A0A940P376</accession>
<gene>
    <name evidence="5" type="ORF">I6N95_06400</name>
</gene>
<evidence type="ECO:0000256" key="3">
    <source>
        <dbReference type="ARBA" id="ARBA00023163"/>
    </source>
</evidence>
<evidence type="ECO:0000313" key="6">
    <source>
        <dbReference type="Proteomes" id="UP000674938"/>
    </source>
</evidence>
<protein>
    <submittedName>
        <fullName evidence="5">Response regulator transcription factor</fullName>
    </submittedName>
</protein>
<dbReference type="SMART" id="SM00421">
    <property type="entry name" value="HTH_LUXR"/>
    <property type="match status" value="1"/>
</dbReference>
<evidence type="ECO:0000313" key="5">
    <source>
        <dbReference type="EMBL" id="MBP1040627.1"/>
    </source>
</evidence>
<dbReference type="InterPro" id="IPR000792">
    <property type="entry name" value="Tscrpt_reg_LuxR_C"/>
</dbReference>
<dbReference type="PANTHER" id="PTHR44688:SF16">
    <property type="entry name" value="DNA-BINDING TRANSCRIPTIONAL ACTIVATOR DEVR_DOSR"/>
    <property type="match status" value="1"/>
</dbReference>
<dbReference type="EMBL" id="JAEEGA010000003">
    <property type="protein sequence ID" value="MBP1040627.1"/>
    <property type="molecule type" value="Genomic_DNA"/>
</dbReference>
<dbReference type="Gene3D" id="1.10.10.10">
    <property type="entry name" value="Winged helix-like DNA-binding domain superfamily/Winged helix DNA-binding domain"/>
    <property type="match status" value="1"/>
</dbReference>
<reference evidence="5" key="1">
    <citation type="submission" date="2020-12" db="EMBL/GenBank/DDBJ databases">
        <title>Vagococcus allomyrinae sp. nov. and Enterococcus lavae sp. nov., isolated from the larvae of Allomyrina dichotoma.</title>
        <authorList>
            <person name="Lee S.D."/>
        </authorList>
    </citation>
    <scope>NUCLEOTIDE SEQUENCE</scope>
    <source>
        <strain evidence="5">BWB3-3</strain>
    </source>
</reference>
<evidence type="ECO:0000259" key="4">
    <source>
        <dbReference type="PROSITE" id="PS50043"/>
    </source>
</evidence>